<evidence type="ECO:0000256" key="1">
    <source>
        <dbReference type="ARBA" id="ARBA00006765"/>
    </source>
</evidence>
<dbReference type="GO" id="GO:0005509">
    <property type="term" value="F:calcium ion binding"/>
    <property type="evidence" value="ECO:0007669"/>
    <property type="project" value="TreeGrafter"/>
</dbReference>
<dbReference type="OrthoDB" id="640742at2759"/>
<evidence type="ECO:0000313" key="4">
    <source>
        <dbReference type="Proteomes" id="UP001056384"/>
    </source>
</evidence>
<name>A0A9Q9EL37_9PEZI</name>
<feature type="region of interest" description="Disordered" evidence="2">
    <location>
        <begin position="9"/>
        <end position="40"/>
    </location>
</feature>
<dbReference type="EMBL" id="CP099424">
    <property type="protein sequence ID" value="USW55411.1"/>
    <property type="molecule type" value="Genomic_DNA"/>
</dbReference>
<feature type="compositionally biased region" description="Polar residues" evidence="2">
    <location>
        <begin position="21"/>
        <end position="40"/>
    </location>
</feature>
<gene>
    <name evidence="3" type="ORF">Slin15195_G087300</name>
</gene>
<sequence length="277" mass="32194">MVRIEEIVDNAKDFLPDRSNGHASANPSEKRQASSNQKLVSSIREVPVTYERQPYYAGANDVLQHPGTARANIAPSKESPEGTDGWAQDHQHQTVMQQHCVYFDQDGDGVIWPFDTYRATRAWGWNPILALLVMVIIHPNLSYPTSPSWIPDPFFRIWIHNIHKDKHGSDSMSYDSEGRFRPQQFEDMFAKYDRGNKGGLSISDLLRFHKGQRFAMDFWGWSASFLEWLATYLLLWPEDGVMQKEEVRMVFDGSIFQYKADEYAKKRERKRADKRLF</sequence>
<proteinExistence type="inferred from homology"/>
<dbReference type="AlphaFoldDB" id="A0A9Q9EL37"/>
<evidence type="ECO:0000313" key="3">
    <source>
        <dbReference type="EMBL" id="USW55411.1"/>
    </source>
</evidence>
<dbReference type="Proteomes" id="UP001056384">
    <property type="component" value="Chromosome 7"/>
</dbReference>
<dbReference type="SUPFAM" id="SSF47473">
    <property type="entry name" value="EF-hand"/>
    <property type="match status" value="1"/>
</dbReference>
<organism evidence="3 4">
    <name type="scientific">Septoria linicola</name>
    <dbReference type="NCBI Taxonomy" id="215465"/>
    <lineage>
        <taxon>Eukaryota</taxon>
        <taxon>Fungi</taxon>
        <taxon>Dikarya</taxon>
        <taxon>Ascomycota</taxon>
        <taxon>Pezizomycotina</taxon>
        <taxon>Dothideomycetes</taxon>
        <taxon>Dothideomycetidae</taxon>
        <taxon>Mycosphaerellales</taxon>
        <taxon>Mycosphaerellaceae</taxon>
        <taxon>Septoria</taxon>
    </lineage>
</organism>
<keyword evidence="4" id="KW-1185">Reference proteome</keyword>
<protein>
    <submittedName>
        <fullName evidence="3">EF-hand domain pair protein</fullName>
    </submittedName>
</protein>
<dbReference type="PANTHER" id="PTHR31495:SF0">
    <property type="entry name" value="BINDING PROTEIN CALEOSIN, PUTATIVE (AFU_ORTHOLOGUE AFUA_5G13750)-RELATED"/>
    <property type="match status" value="1"/>
</dbReference>
<feature type="compositionally biased region" description="Basic and acidic residues" evidence="2">
    <location>
        <begin position="9"/>
        <end position="20"/>
    </location>
</feature>
<reference evidence="3" key="1">
    <citation type="submission" date="2022-06" db="EMBL/GenBank/DDBJ databases">
        <title>Complete genome sequences of two strains of the flax pathogen Septoria linicola.</title>
        <authorList>
            <person name="Lapalu N."/>
            <person name="Simon A."/>
            <person name="Demenou B."/>
            <person name="Paumier D."/>
            <person name="Guillot M.-P."/>
            <person name="Gout L."/>
            <person name="Valade R."/>
        </authorList>
    </citation>
    <scope>NUCLEOTIDE SEQUENCE</scope>
    <source>
        <strain evidence="3">SE15195</strain>
    </source>
</reference>
<dbReference type="GO" id="GO:0004497">
    <property type="term" value="F:monooxygenase activity"/>
    <property type="evidence" value="ECO:0007669"/>
    <property type="project" value="TreeGrafter"/>
</dbReference>
<comment type="similarity">
    <text evidence="1">Belongs to the caleosin family.</text>
</comment>
<evidence type="ECO:0000256" key="2">
    <source>
        <dbReference type="SAM" id="MobiDB-lite"/>
    </source>
</evidence>
<dbReference type="InterPro" id="IPR007736">
    <property type="entry name" value="Caleosin-related"/>
</dbReference>
<dbReference type="Pfam" id="PF05042">
    <property type="entry name" value="Caleosin"/>
    <property type="match status" value="1"/>
</dbReference>
<accession>A0A9Q9EL37</accession>
<dbReference type="InterPro" id="IPR011992">
    <property type="entry name" value="EF-hand-dom_pair"/>
</dbReference>
<dbReference type="PANTHER" id="PTHR31495">
    <property type="entry name" value="PEROXYGENASE 3-RELATED"/>
    <property type="match status" value="1"/>
</dbReference>